<dbReference type="Pfam" id="PF03432">
    <property type="entry name" value="Relaxase"/>
    <property type="match status" value="1"/>
</dbReference>
<dbReference type="Proteomes" id="UP000824156">
    <property type="component" value="Unassembled WGS sequence"/>
</dbReference>
<accession>A0A9D2AYY7</accession>
<organism evidence="2 3">
    <name type="scientific">Candidatus Sphingobacterium stercoripullorum</name>
    <dbReference type="NCBI Taxonomy" id="2838759"/>
    <lineage>
        <taxon>Bacteria</taxon>
        <taxon>Pseudomonadati</taxon>
        <taxon>Bacteroidota</taxon>
        <taxon>Sphingobacteriia</taxon>
        <taxon>Sphingobacteriales</taxon>
        <taxon>Sphingobacteriaceae</taxon>
        <taxon>Sphingobacterium</taxon>
    </lineage>
</organism>
<evidence type="ECO:0000313" key="3">
    <source>
        <dbReference type="Proteomes" id="UP000824156"/>
    </source>
</evidence>
<name>A0A9D2AYY7_9SPHI</name>
<gene>
    <name evidence="2" type="ORF">H9853_08165</name>
</gene>
<comment type="caution">
    <text evidence="2">The sequence shown here is derived from an EMBL/GenBank/DDBJ whole genome shotgun (WGS) entry which is preliminary data.</text>
</comment>
<evidence type="ECO:0000313" key="2">
    <source>
        <dbReference type="EMBL" id="HIX54985.1"/>
    </source>
</evidence>
<reference evidence="2" key="1">
    <citation type="journal article" date="2021" name="PeerJ">
        <title>Extensive microbial diversity within the chicken gut microbiome revealed by metagenomics and culture.</title>
        <authorList>
            <person name="Gilroy R."/>
            <person name="Ravi A."/>
            <person name="Getino M."/>
            <person name="Pursley I."/>
            <person name="Horton D.L."/>
            <person name="Alikhan N.F."/>
            <person name="Baker D."/>
            <person name="Gharbi K."/>
            <person name="Hall N."/>
            <person name="Watson M."/>
            <person name="Adriaenssens E.M."/>
            <person name="Foster-Nyarko E."/>
            <person name="Jarju S."/>
            <person name="Secka A."/>
            <person name="Antonio M."/>
            <person name="Oren A."/>
            <person name="Chaudhuri R.R."/>
            <person name="La Ragione R."/>
            <person name="Hildebrand F."/>
            <person name="Pallen M.J."/>
        </authorList>
    </citation>
    <scope>NUCLEOTIDE SEQUENCE</scope>
    <source>
        <strain evidence="2">1719</strain>
    </source>
</reference>
<protein>
    <submittedName>
        <fullName evidence="2">Relaxase/mobilization nuclease domain-containing protein</fullName>
    </submittedName>
</protein>
<reference evidence="2" key="2">
    <citation type="submission" date="2021-04" db="EMBL/GenBank/DDBJ databases">
        <authorList>
            <person name="Gilroy R."/>
        </authorList>
    </citation>
    <scope>NUCLEOTIDE SEQUENCE</scope>
    <source>
        <strain evidence="2">1719</strain>
    </source>
</reference>
<dbReference type="AlphaFoldDB" id="A0A9D2AYY7"/>
<feature type="domain" description="MobA/VirD2-like nuclease" evidence="1">
    <location>
        <begin position="18"/>
        <end position="146"/>
    </location>
</feature>
<sequence>MIVKLNKNSTEFYSTLKYCLEKADADILLAHGVRIGDPRFLAGQFAFIARNNYRVIKPRLHLVLAFPKSLRECLTKHKLAAIAKEFISRVELEDYPYVVVRHQDTSHPHLHLIFSRVGYCNKTLSNHLLFFKSIEARKEMREKYYLHPDGEHTPISDTKNKFYRKKREIKYYVEQAVYKQGPENNWEDIEEFLIRQGITLRFKRDREDGILGVSFGKEGFNFSGSKLGERYGYYSINKFLNGLLASQEFQLENAIKQSFGSRASDGSSSLHLYKDPEKERLEQSDLEVNLGYNR</sequence>
<proteinExistence type="predicted"/>
<dbReference type="EMBL" id="DXEZ01000223">
    <property type="protein sequence ID" value="HIX54985.1"/>
    <property type="molecule type" value="Genomic_DNA"/>
</dbReference>
<dbReference type="InterPro" id="IPR005094">
    <property type="entry name" value="Endonuclease_MobA/VirD2"/>
</dbReference>
<evidence type="ECO:0000259" key="1">
    <source>
        <dbReference type="Pfam" id="PF03432"/>
    </source>
</evidence>